<name>A0ABX0P0D2_9BURK</name>
<evidence type="ECO:0000313" key="2">
    <source>
        <dbReference type="Proteomes" id="UP000609726"/>
    </source>
</evidence>
<accession>A0ABX0P0D2</accession>
<gene>
    <name evidence="1" type="ORF">F2P45_26445</name>
</gene>
<sequence length="86" mass="9522">MINTTKSGISLSLLMGDAVVLRQAIAARMSKMDAVDTESIDEDALAELYEDRDALQRLQDYIQHEFAEAFGTPPPEADASYENDLK</sequence>
<dbReference type="EMBL" id="WHJH01000047">
    <property type="protein sequence ID" value="NHZ92519.1"/>
    <property type="molecule type" value="Genomic_DNA"/>
</dbReference>
<comment type="caution">
    <text evidence="1">The sequence shown here is derived from an EMBL/GenBank/DDBJ whole genome shotgun (WGS) entry which is preliminary data.</text>
</comment>
<dbReference type="Proteomes" id="UP000609726">
    <property type="component" value="Unassembled WGS sequence"/>
</dbReference>
<reference evidence="1 2" key="1">
    <citation type="submission" date="2019-10" db="EMBL/GenBank/DDBJ databases">
        <title>Taxonomy of Antarctic Massilia spp.: description of Massilia rubra sp. nov., Massilia aquatica sp. nov., Massilia mucilaginosa sp. nov., Massilia frigida sp. nov. isolated from streams, lakes and regoliths.</title>
        <authorList>
            <person name="Holochova P."/>
            <person name="Sedlacek I."/>
            <person name="Kralova S."/>
            <person name="Maslanova I."/>
            <person name="Busse H.-J."/>
            <person name="Stankova E."/>
            <person name="Vrbovska V."/>
            <person name="Kovarovic V."/>
            <person name="Bartak M."/>
            <person name="Svec P."/>
            <person name="Pantucek R."/>
        </authorList>
    </citation>
    <scope>NUCLEOTIDE SEQUENCE [LARGE SCALE GENOMIC DNA]</scope>
    <source>
        <strain evidence="1 2">CCM 8733</strain>
    </source>
</reference>
<keyword evidence="2" id="KW-1185">Reference proteome</keyword>
<dbReference type="RefSeq" id="WP_166881214.1">
    <property type="nucleotide sequence ID" value="NZ_WHJH01000047.1"/>
</dbReference>
<protein>
    <submittedName>
        <fullName evidence="1">Uncharacterized protein</fullName>
    </submittedName>
</protein>
<organism evidence="1 2">
    <name type="scientific">Massilia mucilaginosa</name>
    <dbReference type="NCBI Taxonomy" id="2609282"/>
    <lineage>
        <taxon>Bacteria</taxon>
        <taxon>Pseudomonadati</taxon>
        <taxon>Pseudomonadota</taxon>
        <taxon>Betaproteobacteria</taxon>
        <taxon>Burkholderiales</taxon>
        <taxon>Oxalobacteraceae</taxon>
        <taxon>Telluria group</taxon>
        <taxon>Massilia</taxon>
    </lineage>
</organism>
<proteinExistence type="predicted"/>
<evidence type="ECO:0000313" key="1">
    <source>
        <dbReference type="EMBL" id="NHZ92519.1"/>
    </source>
</evidence>